<accession>A0A6N9PZQ1</accession>
<name>A0A6N9PZQ1_9BACL</name>
<evidence type="ECO:0000313" key="1">
    <source>
        <dbReference type="EMBL" id="NBI27903.1"/>
    </source>
</evidence>
<reference evidence="1 2" key="1">
    <citation type="submission" date="2019-01" db="EMBL/GenBank/DDBJ databases">
        <title>Chengkuizengella sp. nov., isolated from deep-sea sediment of East Pacific Ocean.</title>
        <authorList>
            <person name="Yang J."/>
            <person name="Lai Q."/>
            <person name="Shao Z."/>
        </authorList>
    </citation>
    <scope>NUCLEOTIDE SEQUENCE [LARGE SCALE GENOMIC DNA]</scope>
    <source>
        <strain evidence="1 2">YPA3-1-1</strain>
    </source>
</reference>
<evidence type="ECO:0008006" key="3">
    <source>
        <dbReference type="Google" id="ProtNLM"/>
    </source>
</evidence>
<dbReference type="Proteomes" id="UP000448943">
    <property type="component" value="Unassembled WGS sequence"/>
</dbReference>
<dbReference type="Gene3D" id="1.10.3210.50">
    <property type="match status" value="1"/>
</dbReference>
<proteinExistence type="predicted"/>
<dbReference type="OrthoDB" id="1905501at2"/>
<gene>
    <name evidence="1" type="ORF">ERL59_02870</name>
</gene>
<organism evidence="1 2">
    <name type="scientific">Chengkuizengella marina</name>
    <dbReference type="NCBI Taxonomy" id="2507566"/>
    <lineage>
        <taxon>Bacteria</taxon>
        <taxon>Bacillati</taxon>
        <taxon>Bacillota</taxon>
        <taxon>Bacilli</taxon>
        <taxon>Bacillales</taxon>
        <taxon>Paenibacillaceae</taxon>
        <taxon>Chengkuizengella</taxon>
    </lineage>
</organism>
<dbReference type="AlphaFoldDB" id="A0A6N9PZQ1"/>
<protein>
    <recommendedName>
        <fullName evidence="3">HD domain-containing protein</fullName>
    </recommendedName>
</protein>
<evidence type="ECO:0000313" key="2">
    <source>
        <dbReference type="Proteomes" id="UP000448943"/>
    </source>
</evidence>
<comment type="caution">
    <text evidence="1">The sequence shown here is derived from an EMBL/GenBank/DDBJ whole genome shotgun (WGS) entry which is preliminary data.</text>
</comment>
<dbReference type="SUPFAM" id="SSF109604">
    <property type="entry name" value="HD-domain/PDEase-like"/>
    <property type="match status" value="1"/>
</dbReference>
<sequence length="178" mass="20741">MNNQKLIHFVNPYYTDKDMMHDLSHIKRILQTSKRIMLRYKEADEELITYGCYFHGFIYNHEADIVKFLEENEVKPSKIQKIIKVAWESLKDQTPDTLEGKIVHDTHLIEGGKTFIIVKCLVTGTARGQSLEETINFIESNILDKGKCYLPEAIPIYQEMQSFAKQFIVDLKDGLELK</sequence>
<dbReference type="EMBL" id="SIJB01000007">
    <property type="protein sequence ID" value="NBI27903.1"/>
    <property type="molecule type" value="Genomic_DNA"/>
</dbReference>
<keyword evidence="2" id="KW-1185">Reference proteome</keyword>